<keyword evidence="6 12" id="KW-0067">ATP-binding</keyword>
<comment type="catalytic activity">
    <reaction evidence="9">
        <text>ATP + H2O + (2R,4S)-2-methyl-2,3,3,4-tetrahydroxytetrahydrofuran-[AI-2-binding protein]Side 1 = ADP + phosphate + (2R,4S)-2-methyl-2,3,3,4-tetrahydroxytetrahydrofuranSide 2 + [AI-2-binding protein]Side 1.</text>
        <dbReference type="EC" id="7.6.2.13"/>
    </reaction>
</comment>
<proteinExistence type="inferred from homology"/>
<reference evidence="12 13" key="1">
    <citation type="journal article" date="2014" name="BMC Genomics">
        <title>Comparison of environmental and isolate Sulfobacillus genomes reveals diverse carbon, sulfur, nitrogen, and hydrogen metabolisms.</title>
        <authorList>
            <person name="Justice N.B."/>
            <person name="Norman A."/>
            <person name="Brown C.T."/>
            <person name="Singh A."/>
            <person name="Thomas B.C."/>
            <person name="Banfield J.F."/>
        </authorList>
    </citation>
    <scope>NUCLEOTIDE SEQUENCE [LARGE SCALE GENOMIC DNA]</scope>
    <source>
        <strain evidence="12">AMDSBA1</strain>
    </source>
</reference>
<feature type="domain" description="ABC transporter" evidence="11">
    <location>
        <begin position="7"/>
        <end position="243"/>
    </location>
</feature>
<evidence type="ECO:0000256" key="6">
    <source>
        <dbReference type="ARBA" id="ARBA00022840"/>
    </source>
</evidence>
<evidence type="ECO:0000256" key="4">
    <source>
        <dbReference type="ARBA" id="ARBA00019459"/>
    </source>
</evidence>
<dbReference type="GO" id="GO:0016887">
    <property type="term" value="F:ATP hydrolysis activity"/>
    <property type="evidence" value="ECO:0007669"/>
    <property type="project" value="InterPro"/>
</dbReference>
<dbReference type="InterPro" id="IPR017871">
    <property type="entry name" value="ABC_transporter-like_CS"/>
</dbReference>
<evidence type="ECO:0000256" key="2">
    <source>
        <dbReference type="ARBA" id="ARBA00009404"/>
    </source>
</evidence>
<feature type="compositionally biased region" description="Polar residues" evidence="10">
    <location>
        <begin position="247"/>
        <end position="267"/>
    </location>
</feature>
<dbReference type="PROSITE" id="PS00211">
    <property type="entry name" value="ABC_TRANSPORTER_1"/>
    <property type="match status" value="1"/>
</dbReference>
<organism evidence="12 13">
    <name type="scientific">Sulfobacillus benefaciens</name>
    <dbReference type="NCBI Taxonomy" id="453960"/>
    <lineage>
        <taxon>Bacteria</taxon>
        <taxon>Bacillati</taxon>
        <taxon>Bacillota</taxon>
        <taxon>Clostridia</taxon>
        <taxon>Eubacteriales</taxon>
        <taxon>Clostridiales Family XVII. Incertae Sedis</taxon>
        <taxon>Sulfobacillus</taxon>
    </lineage>
</organism>
<dbReference type="PROSITE" id="PS50893">
    <property type="entry name" value="ABC_TRANSPORTER_2"/>
    <property type="match status" value="2"/>
</dbReference>
<dbReference type="EMBL" id="PXYT01000046">
    <property type="protein sequence ID" value="PSR25955.1"/>
    <property type="molecule type" value="Genomic_DNA"/>
</dbReference>
<gene>
    <name evidence="12" type="ORF">C7B43_15460</name>
</gene>
<evidence type="ECO:0000256" key="1">
    <source>
        <dbReference type="ARBA" id="ARBA00004417"/>
    </source>
</evidence>
<dbReference type="SUPFAM" id="SSF52540">
    <property type="entry name" value="P-loop containing nucleoside triphosphate hydrolases"/>
    <property type="match status" value="2"/>
</dbReference>
<dbReference type="InterPro" id="IPR027417">
    <property type="entry name" value="P-loop_NTPase"/>
</dbReference>
<evidence type="ECO:0000256" key="5">
    <source>
        <dbReference type="ARBA" id="ARBA00022741"/>
    </source>
</evidence>
<dbReference type="SMART" id="SM00382">
    <property type="entry name" value="AAA"/>
    <property type="match status" value="2"/>
</dbReference>
<evidence type="ECO:0000256" key="9">
    <source>
        <dbReference type="ARBA" id="ARBA00034076"/>
    </source>
</evidence>
<dbReference type="CDD" id="cd03216">
    <property type="entry name" value="ABC_Carb_Monos_I"/>
    <property type="match status" value="1"/>
</dbReference>
<dbReference type="Proteomes" id="UP000242699">
    <property type="component" value="Unassembled WGS sequence"/>
</dbReference>
<dbReference type="Gene3D" id="3.40.50.300">
    <property type="entry name" value="P-loop containing nucleotide triphosphate hydrolases"/>
    <property type="match status" value="2"/>
</dbReference>
<evidence type="ECO:0000256" key="8">
    <source>
        <dbReference type="ARBA" id="ARBA00023798"/>
    </source>
</evidence>
<evidence type="ECO:0000313" key="13">
    <source>
        <dbReference type="Proteomes" id="UP000242699"/>
    </source>
</evidence>
<evidence type="ECO:0000259" key="11">
    <source>
        <dbReference type="PROSITE" id="PS50893"/>
    </source>
</evidence>
<dbReference type="GO" id="GO:0005886">
    <property type="term" value="C:plasma membrane"/>
    <property type="evidence" value="ECO:0007669"/>
    <property type="project" value="UniProtKB-SubCell"/>
</dbReference>
<evidence type="ECO:0000313" key="12">
    <source>
        <dbReference type="EMBL" id="PSR25955.1"/>
    </source>
</evidence>
<name>A0A2T2WUP8_9FIRM</name>
<dbReference type="CDD" id="cd03215">
    <property type="entry name" value="ABC_Carb_Monos_II"/>
    <property type="match status" value="1"/>
</dbReference>
<evidence type="ECO:0000256" key="10">
    <source>
        <dbReference type="SAM" id="MobiDB-lite"/>
    </source>
</evidence>
<dbReference type="AlphaFoldDB" id="A0A2T2WUP8"/>
<comment type="function">
    <text evidence="7">Part of the ABC transporter complex LsrABCD involved in autoinducer 2 (AI-2) import. Responsible for energy coupling to the transport system.</text>
</comment>
<dbReference type="Pfam" id="PF00005">
    <property type="entry name" value="ABC_tran"/>
    <property type="match status" value="2"/>
</dbReference>
<sequence>MSEVPVLEVIDINKTYNHVPVLRDVSLRVDPGQVRALIGHNGAGKSTLLRILAGAESPDSGLLKVAGMVRTFSSPRDAQNAGVAAVYQELRLLPELTVAENIYLGQEARSGVFLDRRTMARSARQVLEAHHVLIDPYQKVRYLSHAQRQLVEVIAALERNAKVILLDEPTTALQSEQIDDLITTVKNIAYVGQVGVIFVSHKLEEVWAIADVITVLRDGGVVLDASKDSVDKETVTQFIVGDAYDQQQQDPTNNSIPGVHNTSPSGESNDEEPLLTVRSVESAVLHNISLDVKRGEVLGLYGLVGSGRSDFFKLLYGLHPLLSGTIYVQGKSYHPRSPRDAMNHGIAYVTEERKYDGFIPMLSTIQNVALPSISRYQTAGWVHRDKVDRAVNDIIKPLNLRGDVNRAVKTLSGGNQQKMLFARTLLQEPQLVLLDEPTKGIDIGAKAEIHRLVRKFASEKGVGVLVISSEEEELLTVSDRIIVFRGGFSSDAFEARHLTETQLRNLAL</sequence>
<dbReference type="InterPro" id="IPR003593">
    <property type="entry name" value="AAA+_ATPase"/>
</dbReference>
<evidence type="ECO:0000256" key="7">
    <source>
        <dbReference type="ARBA" id="ARBA00023747"/>
    </source>
</evidence>
<dbReference type="PANTHER" id="PTHR43790:SF2">
    <property type="entry name" value="AUTOINDUCER 2 IMPORT ATP-BINDING PROTEIN LSRA"/>
    <property type="match status" value="1"/>
</dbReference>
<feature type="domain" description="ABC transporter" evidence="11">
    <location>
        <begin position="269"/>
        <end position="508"/>
    </location>
</feature>
<feature type="region of interest" description="Disordered" evidence="10">
    <location>
        <begin position="247"/>
        <end position="273"/>
    </location>
</feature>
<comment type="subcellular location">
    <subcellularLocation>
        <location evidence="1">Cell inner membrane</location>
        <topology evidence="1">Peripheral membrane protein</topology>
    </subcellularLocation>
</comment>
<dbReference type="EC" id="7.6.2.13" evidence="8"/>
<dbReference type="PANTHER" id="PTHR43790">
    <property type="entry name" value="CARBOHYDRATE TRANSPORT ATP-BINDING PROTEIN MG119-RELATED"/>
    <property type="match status" value="1"/>
</dbReference>
<keyword evidence="5" id="KW-0547">Nucleotide-binding</keyword>
<accession>A0A2T2WUP8</accession>
<comment type="similarity">
    <text evidence="2">Belongs to the ABC transporter superfamily. AI-2 autoinducer porter (TC 3.A.1.2.8) family.</text>
</comment>
<dbReference type="InterPro" id="IPR003439">
    <property type="entry name" value="ABC_transporter-like_ATP-bd"/>
</dbReference>
<protein>
    <recommendedName>
        <fullName evidence="4">Autoinducer 2 import ATP-binding protein LsrA</fullName>
        <ecNumber evidence="8">7.6.2.13</ecNumber>
    </recommendedName>
</protein>
<comment type="subunit">
    <text evidence="3">The complex is composed of two ATP-binding proteins (LsrA), two transmembrane proteins (LsrC and LsrD) and a solute-binding protein (LsrB).</text>
</comment>
<dbReference type="InterPro" id="IPR050107">
    <property type="entry name" value="ABC_carbohydrate_import_ATPase"/>
</dbReference>
<evidence type="ECO:0000256" key="3">
    <source>
        <dbReference type="ARBA" id="ARBA00011262"/>
    </source>
</evidence>
<comment type="caution">
    <text evidence="12">The sequence shown here is derived from an EMBL/GenBank/DDBJ whole genome shotgun (WGS) entry which is preliminary data.</text>
</comment>
<dbReference type="GO" id="GO:0005524">
    <property type="term" value="F:ATP binding"/>
    <property type="evidence" value="ECO:0007669"/>
    <property type="project" value="UniProtKB-KW"/>
</dbReference>